<dbReference type="WBParaSite" id="MhA1_Contig1296.frz3.gene2">
    <property type="protein sequence ID" value="MhA1_Contig1296.frz3.gene2"/>
    <property type="gene ID" value="MhA1_Contig1296.frz3.gene2"/>
</dbReference>
<dbReference type="Proteomes" id="UP000095281">
    <property type="component" value="Unplaced"/>
</dbReference>
<dbReference type="AlphaFoldDB" id="A0A1I8B435"/>
<sequence length="161" mass="19049">MEKQKKVENFNEAKYLFSHKIEAEKLNDVATKNQAILSDSLEALNFLANSFRKNNLNKKENNLDNYWKAKELIFNKLIENLFFKHWGKMPDLSGLKKLANNKEQAYEEFIGIKITSSVDLAVYFERKLLEDVAKLALFYFREKEDKNINMLTEYLEKLKIN</sequence>
<protein>
    <submittedName>
        <fullName evidence="2">Uncharacterized protein</fullName>
    </submittedName>
</protein>
<name>A0A1I8B435_MELHA</name>
<reference evidence="2" key="1">
    <citation type="submission" date="2016-11" db="UniProtKB">
        <authorList>
            <consortium name="WormBaseParasite"/>
        </authorList>
    </citation>
    <scope>IDENTIFICATION</scope>
</reference>
<evidence type="ECO:0000313" key="1">
    <source>
        <dbReference type="Proteomes" id="UP000095281"/>
    </source>
</evidence>
<evidence type="ECO:0000313" key="2">
    <source>
        <dbReference type="WBParaSite" id="MhA1_Contig1296.frz3.gene2"/>
    </source>
</evidence>
<keyword evidence="1" id="KW-1185">Reference proteome</keyword>
<proteinExistence type="predicted"/>
<accession>A0A1I8B435</accession>
<organism evidence="1 2">
    <name type="scientific">Meloidogyne hapla</name>
    <name type="common">Root-knot nematode worm</name>
    <dbReference type="NCBI Taxonomy" id="6305"/>
    <lineage>
        <taxon>Eukaryota</taxon>
        <taxon>Metazoa</taxon>
        <taxon>Ecdysozoa</taxon>
        <taxon>Nematoda</taxon>
        <taxon>Chromadorea</taxon>
        <taxon>Rhabditida</taxon>
        <taxon>Tylenchina</taxon>
        <taxon>Tylenchomorpha</taxon>
        <taxon>Tylenchoidea</taxon>
        <taxon>Meloidogynidae</taxon>
        <taxon>Meloidogyninae</taxon>
        <taxon>Meloidogyne</taxon>
    </lineage>
</organism>